<evidence type="ECO:0000256" key="1">
    <source>
        <dbReference type="SAM" id="SignalP"/>
    </source>
</evidence>
<organism evidence="2 3">
    <name type="scientific">Streptosporangium saharense</name>
    <dbReference type="NCBI Taxonomy" id="1706840"/>
    <lineage>
        <taxon>Bacteria</taxon>
        <taxon>Bacillati</taxon>
        <taxon>Actinomycetota</taxon>
        <taxon>Actinomycetes</taxon>
        <taxon>Streptosporangiales</taxon>
        <taxon>Streptosporangiaceae</taxon>
        <taxon>Streptosporangium</taxon>
    </lineage>
</organism>
<evidence type="ECO:0008006" key="4">
    <source>
        <dbReference type="Google" id="ProtNLM"/>
    </source>
</evidence>
<keyword evidence="1" id="KW-0732">Signal</keyword>
<accession>A0A7W7QLK1</accession>
<protein>
    <recommendedName>
        <fullName evidence="4">Secreted protein</fullName>
    </recommendedName>
</protein>
<gene>
    <name evidence="2" type="ORF">FHS44_002411</name>
</gene>
<name>A0A7W7QLK1_9ACTN</name>
<feature type="chain" id="PRO_5038562425" description="Secreted protein" evidence="1">
    <location>
        <begin position="26"/>
        <end position="159"/>
    </location>
</feature>
<evidence type="ECO:0000313" key="3">
    <source>
        <dbReference type="Proteomes" id="UP000552644"/>
    </source>
</evidence>
<feature type="signal peptide" evidence="1">
    <location>
        <begin position="1"/>
        <end position="25"/>
    </location>
</feature>
<dbReference type="RefSeq" id="WP_184714004.1">
    <property type="nucleotide sequence ID" value="NZ_JACHJP010000002.1"/>
</dbReference>
<dbReference type="EMBL" id="JACHJP010000002">
    <property type="protein sequence ID" value="MBB4915326.1"/>
    <property type="molecule type" value="Genomic_DNA"/>
</dbReference>
<proteinExistence type="predicted"/>
<comment type="caution">
    <text evidence="2">The sequence shown here is derived from an EMBL/GenBank/DDBJ whole genome shotgun (WGS) entry which is preliminary data.</text>
</comment>
<dbReference type="AlphaFoldDB" id="A0A7W7QLK1"/>
<reference evidence="2 3" key="1">
    <citation type="submission" date="2020-08" db="EMBL/GenBank/DDBJ databases">
        <title>Genomic Encyclopedia of Type Strains, Phase III (KMG-III): the genomes of soil and plant-associated and newly described type strains.</title>
        <authorList>
            <person name="Whitman W."/>
        </authorList>
    </citation>
    <scope>NUCLEOTIDE SEQUENCE [LARGE SCALE GENOMIC DNA]</scope>
    <source>
        <strain evidence="2 3">CECT 8840</strain>
    </source>
</reference>
<keyword evidence="3" id="KW-1185">Reference proteome</keyword>
<evidence type="ECO:0000313" key="2">
    <source>
        <dbReference type="EMBL" id="MBB4915326.1"/>
    </source>
</evidence>
<sequence length="159" mass="17208">MTVIRRLAHVAASVIAGTAVFTAPAAPSHAAQAEGCWGTGPTVTDTLGVRWPTRYCNNFRAGDVYNYVEGRWQPIGRLNAGDSWFVCQSHGPENPPVGEWLNDIWLYTEADVVWAAGGWGGFPATHVSGGENYTPIPNLDWCPWENALARRGTPTTPGK</sequence>
<dbReference type="Proteomes" id="UP000552644">
    <property type="component" value="Unassembled WGS sequence"/>
</dbReference>